<protein>
    <submittedName>
        <fullName evidence="2">Uncharacterized protein</fullName>
    </submittedName>
</protein>
<accession>A0ABV4JH68</accession>
<dbReference type="Proteomes" id="UP001567731">
    <property type="component" value="Unassembled WGS sequence"/>
</dbReference>
<sequence>MANGLFDTSGDSIAQYNSQPQQATAPAPSTATTIASSGVAQSLGTLLGGFAQGAAAAKKEAAQKLQDNVLSDYARKVASLNAAVEQGSMKQSAAQRQQRALYSSIVANNPALTEKLTDFTKSLAGTAGIGDTLAEGTAVDQQIVADTKAATADGFITQGMSQEEQEKGLNLYQQRQQQLAEMNFYSKQLGIQQQKLSMQASQESIAASRVSRANAAADLQIKKNKMYAQQSLADFGNNAFQHTQTQLNDIQKRLEAGQIDNAQALAESNSLKDKLMGQMQGIRGATGGDFADSIAKPIFDSIDARNKFLSGQITADTLKTQLDGLEAKSALPYMSDPLMANIITQSKFMQGINDPSIIGQYGKAMEQFLKRNGDKNRTPANPLDDDPETKADTKNYTGTLKDVTNNLAAKNPSINDPKGTMADLETHVNQLLRGVGSFSGAHSNPKDYNEVVDYMADPAFLTYQKMGGKIDQSNLESVKNVVSVNYLEKLVPAVQKEWEQGKAIVGFPQQVKNYGMVQMPVENSKPAGDTLVYIWSGNTIEFRPAKGYENNAGVRAKAGELQRKLAPVINKSVMMRAHLDGSNDYTKYFKMSEAEMFGVKESPVDGSAVNGR</sequence>
<gene>
    <name evidence="2" type="ORF">QVM81_15100</name>
</gene>
<reference evidence="2 3" key="1">
    <citation type="submission" date="2023-06" db="EMBL/GenBank/DDBJ databases">
        <title>Genome characterization of Enterobacterales and Pseudomonas spp isolates with different phenotypes to cefepime-taniborbactam.</title>
        <authorList>
            <person name="Hernandez-Garcia M."/>
            <person name="Garcia-Castillo M."/>
            <person name="Ruiz-Garbajosa P."/>
            <person name="Canton R."/>
        </authorList>
    </citation>
    <scope>NUCLEOTIDE SEQUENCE [LARGE SCALE GENOMIC DNA]</scope>
    <source>
        <strain evidence="2 3">A003</strain>
    </source>
</reference>
<keyword evidence="3" id="KW-1185">Reference proteome</keyword>
<dbReference type="EMBL" id="JAUEHC010000023">
    <property type="protein sequence ID" value="MEZ4052906.1"/>
    <property type="molecule type" value="Genomic_DNA"/>
</dbReference>
<organism evidence="2 3">
    <name type="scientific">Enterobacter rongchengensis</name>
    <dbReference type="NCBI Taxonomy" id="3030999"/>
    <lineage>
        <taxon>Bacteria</taxon>
        <taxon>Pseudomonadati</taxon>
        <taxon>Pseudomonadota</taxon>
        <taxon>Gammaproteobacteria</taxon>
        <taxon>Enterobacterales</taxon>
        <taxon>Enterobacteriaceae</taxon>
        <taxon>Enterobacter</taxon>
    </lineage>
</organism>
<feature type="region of interest" description="Disordered" evidence="1">
    <location>
        <begin position="1"/>
        <end position="29"/>
    </location>
</feature>
<evidence type="ECO:0000313" key="2">
    <source>
        <dbReference type="EMBL" id="MEZ4052906.1"/>
    </source>
</evidence>
<feature type="compositionally biased region" description="Low complexity" evidence="1">
    <location>
        <begin position="18"/>
        <end position="29"/>
    </location>
</feature>
<dbReference type="RefSeq" id="WP_047723533.1">
    <property type="nucleotide sequence ID" value="NZ_JAUEHC010000023.1"/>
</dbReference>
<name>A0ABV4JH68_9ENTR</name>
<evidence type="ECO:0000313" key="3">
    <source>
        <dbReference type="Proteomes" id="UP001567731"/>
    </source>
</evidence>
<comment type="caution">
    <text evidence="2">The sequence shown here is derived from an EMBL/GenBank/DDBJ whole genome shotgun (WGS) entry which is preliminary data.</text>
</comment>
<proteinExistence type="predicted"/>
<evidence type="ECO:0000256" key="1">
    <source>
        <dbReference type="SAM" id="MobiDB-lite"/>
    </source>
</evidence>